<feature type="region of interest" description="Disordered" evidence="1">
    <location>
        <begin position="60"/>
        <end position="85"/>
    </location>
</feature>
<evidence type="ECO:0000256" key="1">
    <source>
        <dbReference type="SAM" id="MobiDB-lite"/>
    </source>
</evidence>
<dbReference type="Proteomes" id="UP001465755">
    <property type="component" value="Unassembled WGS sequence"/>
</dbReference>
<reference evidence="2 3" key="1">
    <citation type="journal article" date="2024" name="Nat. Commun.">
        <title>Phylogenomics reveals the evolutionary origins of lichenization in chlorophyte algae.</title>
        <authorList>
            <person name="Puginier C."/>
            <person name="Libourel C."/>
            <person name="Otte J."/>
            <person name="Skaloud P."/>
            <person name="Haon M."/>
            <person name="Grisel S."/>
            <person name="Petersen M."/>
            <person name="Berrin J.G."/>
            <person name="Delaux P.M."/>
            <person name="Dal Grande F."/>
            <person name="Keller J."/>
        </authorList>
    </citation>
    <scope>NUCLEOTIDE SEQUENCE [LARGE SCALE GENOMIC DNA]</scope>
    <source>
        <strain evidence="2 3">SAG 2036</strain>
    </source>
</reference>
<dbReference type="EMBL" id="JALJOQ010000018">
    <property type="protein sequence ID" value="KAK9809614.1"/>
    <property type="molecule type" value="Genomic_DNA"/>
</dbReference>
<keyword evidence="3" id="KW-1185">Reference proteome</keyword>
<dbReference type="AlphaFoldDB" id="A0AAW1PNB5"/>
<evidence type="ECO:0000313" key="3">
    <source>
        <dbReference type="Proteomes" id="UP001465755"/>
    </source>
</evidence>
<sequence>MLSVAGANLAGAAEYSSAKMSAFMVDDGTALVDIPGIASLDTFFQEGLQAFTFSAIQESAGTSSAHPVVRSDSATSSTGADQLLQEDAARSGSLPAVAFLPSMSWPSSDAFTDSAGGSPRCLATADVGSDLAAAGSSELASEPQVMVLPCHF</sequence>
<comment type="caution">
    <text evidence="2">The sequence shown here is derived from an EMBL/GenBank/DDBJ whole genome shotgun (WGS) entry which is preliminary data.</text>
</comment>
<accession>A0AAW1PNB5</accession>
<evidence type="ECO:0000313" key="2">
    <source>
        <dbReference type="EMBL" id="KAK9809614.1"/>
    </source>
</evidence>
<organism evidence="2 3">
    <name type="scientific">Symbiochloris irregularis</name>
    <dbReference type="NCBI Taxonomy" id="706552"/>
    <lineage>
        <taxon>Eukaryota</taxon>
        <taxon>Viridiplantae</taxon>
        <taxon>Chlorophyta</taxon>
        <taxon>core chlorophytes</taxon>
        <taxon>Trebouxiophyceae</taxon>
        <taxon>Trebouxiales</taxon>
        <taxon>Trebouxiaceae</taxon>
        <taxon>Symbiochloris</taxon>
    </lineage>
</organism>
<proteinExistence type="predicted"/>
<protein>
    <submittedName>
        <fullName evidence="2">Uncharacterized protein</fullName>
    </submittedName>
</protein>
<name>A0AAW1PNB5_9CHLO</name>
<gene>
    <name evidence="2" type="ORF">WJX73_007567</name>
</gene>